<evidence type="ECO:0000313" key="1">
    <source>
        <dbReference type="EMBL" id="KAK1430744.1"/>
    </source>
</evidence>
<organism evidence="1 2">
    <name type="scientific">Tagetes erecta</name>
    <name type="common">African marigold</name>
    <dbReference type="NCBI Taxonomy" id="13708"/>
    <lineage>
        <taxon>Eukaryota</taxon>
        <taxon>Viridiplantae</taxon>
        <taxon>Streptophyta</taxon>
        <taxon>Embryophyta</taxon>
        <taxon>Tracheophyta</taxon>
        <taxon>Spermatophyta</taxon>
        <taxon>Magnoliopsida</taxon>
        <taxon>eudicotyledons</taxon>
        <taxon>Gunneridae</taxon>
        <taxon>Pentapetalae</taxon>
        <taxon>asterids</taxon>
        <taxon>campanulids</taxon>
        <taxon>Asterales</taxon>
        <taxon>Asteraceae</taxon>
        <taxon>Asteroideae</taxon>
        <taxon>Heliantheae alliance</taxon>
        <taxon>Tageteae</taxon>
        <taxon>Tagetes</taxon>
    </lineage>
</organism>
<accession>A0AAD8P3F3</accession>
<reference evidence="1" key="1">
    <citation type="journal article" date="2023" name="bioRxiv">
        <title>Improved chromosome-level genome assembly for marigold (Tagetes erecta).</title>
        <authorList>
            <person name="Jiang F."/>
            <person name="Yuan L."/>
            <person name="Wang S."/>
            <person name="Wang H."/>
            <person name="Xu D."/>
            <person name="Wang A."/>
            <person name="Fan W."/>
        </authorList>
    </citation>
    <scope>NUCLEOTIDE SEQUENCE</scope>
    <source>
        <strain evidence="1">WSJ</strain>
        <tissue evidence="1">Leaf</tissue>
    </source>
</reference>
<gene>
    <name evidence="1" type="ORF">QVD17_13706</name>
</gene>
<protein>
    <submittedName>
        <fullName evidence="1">Uncharacterized protein</fullName>
    </submittedName>
</protein>
<dbReference type="EMBL" id="JAUHHV010000003">
    <property type="protein sequence ID" value="KAK1430744.1"/>
    <property type="molecule type" value="Genomic_DNA"/>
</dbReference>
<dbReference type="AlphaFoldDB" id="A0AAD8P3F3"/>
<dbReference type="Proteomes" id="UP001229421">
    <property type="component" value="Unassembled WGS sequence"/>
</dbReference>
<proteinExistence type="predicted"/>
<evidence type="ECO:0000313" key="2">
    <source>
        <dbReference type="Proteomes" id="UP001229421"/>
    </source>
</evidence>
<name>A0AAD8P3F3_TARER</name>
<keyword evidence="2" id="KW-1185">Reference proteome</keyword>
<comment type="caution">
    <text evidence="1">The sequence shown here is derived from an EMBL/GenBank/DDBJ whole genome shotgun (WGS) entry which is preliminary data.</text>
</comment>
<sequence length="92" mass="10441">MPCAFYSNENNSYDLSLLQQCMNINDGSTLTALNVETEHFLKQLLMISIYLKIGMFVEQLVSPVYNTLGSVFDMNVLLILMQKSHYQEAVAV</sequence>